<accession>A0AAD4DLJ6</accession>
<sequence>MSNLSQPFRLGLNGEVHHLEVFKEPKIKQQVIYWDDITRVFPRALHIKNGSTIISFARNQQRQRCEPQCIRHYPRVVLEVVENDEGLGVQTSSGPIATVTVAATAPSSTTSNNLQKSSTQLIRYQQSIQAGQPVKAEAIMHGMQVMRNNMQEEFRDFHSEVAKNSELKALTQRIQHLADATEAQMRLAEEIHKQSVELSERSLRIQQEALDRLAFIQNKATAVLTQNYELHECPIPRLFIVLPKDGGATAETLARGARNHFKQFRLYFLCECGNHTRPSDRKATNPNLKHEIHLARHEGYDIDRPTEFFEKYGAYILTLLQILKYGVTIADVVVPPLSQLKVADGMEGATVSINHAIKDFGARVDSSIAYIECLIGVQNQLSSSDPNSTSADSAALGGLERANLMKLESFLKLNDEGRVLGNLYRIATSEGYVKWVCLSHYREKYQAKVVQDLRDTVEELGGEYNEITGSVRVWLGAPIEARTLCSALSLAHFVQELDIELCWNTTMQDWCELRDAIEKTNLLRLGLNDLSLISPLSDLFNMYRRFDPVLQMLMGGKVRSLEWNGGDGFLDRISTIPTILHVRKLSICSNENWSKRASRLVHILQASPLLTELTCWGLGIDLVLDPIVAALKENKLSHRFALEVLVRHDVSEPSRALVDFEAGTGRMLSFDLQIRSEEMNLLRYPSLRNINITCFLMDKPPVLLDGLRKCLEITLGLESVNITSSRYSQLSKCLPMFQELFAMRVRTVDIATGYLNTIPGNYSVTIQRLKLNQETTSENISTLLDFLNSRSTHVQIHTLNITFYKRADPSTLTALYEALLECEVLQNAQVRLLLAGIADITLFA</sequence>
<evidence type="ECO:0000313" key="1">
    <source>
        <dbReference type="EMBL" id="KAG0281287.1"/>
    </source>
</evidence>
<feature type="non-terminal residue" evidence="1">
    <location>
        <position position="1"/>
    </location>
</feature>
<name>A0AAD4DLJ6_9FUNG</name>
<evidence type="ECO:0000313" key="2">
    <source>
        <dbReference type="Proteomes" id="UP001194580"/>
    </source>
</evidence>
<proteinExistence type="predicted"/>
<comment type="caution">
    <text evidence="1">The sequence shown here is derived from an EMBL/GenBank/DDBJ whole genome shotgun (WGS) entry which is preliminary data.</text>
</comment>
<dbReference type="AlphaFoldDB" id="A0AAD4DLJ6"/>
<organism evidence="1 2">
    <name type="scientific">Linnemannia exigua</name>
    <dbReference type="NCBI Taxonomy" id="604196"/>
    <lineage>
        <taxon>Eukaryota</taxon>
        <taxon>Fungi</taxon>
        <taxon>Fungi incertae sedis</taxon>
        <taxon>Mucoromycota</taxon>
        <taxon>Mortierellomycotina</taxon>
        <taxon>Mortierellomycetes</taxon>
        <taxon>Mortierellales</taxon>
        <taxon>Mortierellaceae</taxon>
        <taxon>Linnemannia</taxon>
    </lineage>
</organism>
<reference evidence="1" key="1">
    <citation type="journal article" date="2020" name="Fungal Divers.">
        <title>Resolving the Mortierellaceae phylogeny through synthesis of multi-gene phylogenetics and phylogenomics.</title>
        <authorList>
            <person name="Vandepol N."/>
            <person name="Liber J."/>
            <person name="Desiro A."/>
            <person name="Na H."/>
            <person name="Kennedy M."/>
            <person name="Barry K."/>
            <person name="Grigoriev I.V."/>
            <person name="Miller A.N."/>
            <person name="O'Donnell K."/>
            <person name="Stajich J.E."/>
            <person name="Bonito G."/>
        </authorList>
    </citation>
    <scope>NUCLEOTIDE SEQUENCE</scope>
    <source>
        <strain evidence="1">NRRL 28262</strain>
    </source>
</reference>
<dbReference type="Proteomes" id="UP001194580">
    <property type="component" value="Unassembled WGS sequence"/>
</dbReference>
<gene>
    <name evidence="1" type="ORF">BGZ95_005186</name>
</gene>
<dbReference type="EMBL" id="JAAAIL010000024">
    <property type="protein sequence ID" value="KAG0281287.1"/>
    <property type="molecule type" value="Genomic_DNA"/>
</dbReference>
<keyword evidence="2" id="KW-1185">Reference proteome</keyword>
<protein>
    <submittedName>
        <fullName evidence="1">Uncharacterized protein</fullName>
    </submittedName>
</protein>